<dbReference type="STRING" id="518637.EUBIFOR_01081"/>
<keyword evidence="2" id="KW-1185">Reference proteome</keyword>
<evidence type="ECO:0000313" key="1">
    <source>
        <dbReference type="EMBL" id="EEC90340.1"/>
    </source>
</evidence>
<reference evidence="1 2" key="1">
    <citation type="submission" date="2008-11" db="EMBL/GenBank/DDBJ databases">
        <title>Draft genome sequence of Eubacterium biforme (DSM 3989).</title>
        <authorList>
            <person name="Sudarsanam P."/>
            <person name="Ley R."/>
            <person name="Guruge J."/>
            <person name="Turnbaugh P.J."/>
            <person name="Mahowald M."/>
            <person name="Liep D."/>
            <person name="Gordon J."/>
        </authorList>
    </citation>
    <scope>NUCLEOTIDE SEQUENCE [LARGE SCALE GENOMIC DNA]</scope>
    <source>
        <strain evidence="1 2">DSM 3989</strain>
    </source>
</reference>
<comment type="caution">
    <text evidence="1">The sequence shown here is derived from an EMBL/GenBank/DDBJ whole genome shotgun (WGS) entry which is preliminary data.</text>
</comment>
<sequence>MLKFGIVPFTTNPVPTIQFLPRIVPGERNALAPMKELFLIEKDLIKSAFCPFSSSIPILTS</sequence>
<dbReference type="EMBL" id="ABYT01000062">
    <property type="protein sequence ID" value="EEC90340.1"/>
    <property type="molecule type" value="Genomic_DNA"/>
</dbReference>
<evidence type="ECO:0000313" key="2">
    <source>
        <dbReference type="Proteomes" id="UP000004315"/>
    </source>
</evidence>
<protein>
    <submittedName>
        <fullName evidence="1">Uncharacterized protein</fullName>
    </submittedName>
</protein>
<proteinExistence type="predicted"/>
<dbReference type="AlphaFoldDB" id="B7CA60"/>
<organism evidence="1 2">
    <name type="scientific">Holdemanella biformis DSM 3989</name>
    <dbReference type="NCBI Taxonomy" id="518637"/>
    <lineage>
        <taxon>Bacteria</taxon>
        <taxon>Bacillati</taxon>
        <taxon>Bacillota</taxon>
        <taxon>Erysipelotrichia</taxon>
        <taxon>Erysipelotrichales</taxon>
        <taxon>Erysipelotrichaceae</taxon>
        <taxon>Holdemanella</taxon>
    </lineage>
</organism>
<dbReference type="HOGENOM" id="CLU_2916280_0_0_9"/>
<gene>
    <name evidence="1" type="ORF">EUBIFOR_01081</name>
</gene>
<dbReference type="Proteomes" id="UP000004315">
    <property type="component" value="Unassembled WGS sequence"/>
</dbReference>
<name>B7CA60_9FIRM</name>
<accession>B7CA60</accession>